<evidence type="ECO:0000256" key="1">
    <source>
        <dbReference type="ARBA" id="ARBA00001941"/>
    </source>
</evidence>
<comment type="cofactor">
    <cofactor evidence="2">
        <name>Mg(2+)</name>
        <dbReference type="ChEBI" id="CHEBI:18420"/>
    </cofactor>
</comment>
<organism evidence="10">
    <name type="scientific">uncultured Solirubrobacteraceae bacterium</name>
    <dbReference type="NCBI Taxonomy" id="1162706"/>
    <lineage>
        <taxon>Bacteria</taxon>
        <taxon>Bacillati</taxon>
        <taxon>Actinomycetota</taxon>
        <taxon>Thermoleophilia</taxon>
        <taxon>Solirubrobacterales</taxon>
        <taxon>Solirubrobacteraceae</taxon>
        <taxon>environmental samples</taxon>
    </lineage>
</organism>
<dbReference type="AlphaFoldDB" id="A0A6J4TLZ6"/>
<dbReference type="PANTHER" id="PTHR34448:SF1">
    <property type="entry name" value="BLL6088 PROTEIN"/>
    <property type="match status" value="1"/>
</dbReference>
<evidence type="ECO:0000256" key="8">
    <source>
        <dbReference type="ARBA" id="ARBA00022801"/>
    </source>
</evidence>
<dbReference type="PANTHER" id="PTHR34448">
    <property type="entry name" value="AMINOPEPTIDASE"/>
    <property type="match status" value="1"/>
</dbReference>
<comment type="cofactor">
    <cofactor evidence="1">
        <name>Co(2+)</name>
        <dbReference type="ChEBI" id="CHEBI:48828"/>
    </cofactor>
</comment>
<dbReference type="InterPro" id="IPR000787">
    <property type="entry name" value="Peptidase_M29"/>
</dbReference>
<keyword evidence="7" id="KW-0479">Metal-binding</keyword>
<dbReference type="Gene3D" id="3.40.1830.10">
    <property type="entry name" value="Thermophilic metalloprotease (M29)"/>
    <property type="match status" value="1"/>
</dbReference>
<keyword evidence="9" id="KW-0482">Metalloprotease</keyword>
<evidence type="ECO:0000256" key="5">
    <source>
        <dbReference type="ARBA" id="ARBA00022438"/>
    </source>
</evidence>
<dbReference type="InterPro" id="IPR052170">
    <property type="entry name" value="M29_Exopeptidase"/>
</dbReference>
<evidence type="ECO:0000256" key="3">
    <source>
        <dbReference type="ARBA" id="ARBA00001947"/>
    </source>
</evidence>
<dbReference type="GO" id="GO:0008237">
    <property type="term" value="F:metallopeptidase activity"/>
    <property type="evidence" value="ECO:0007669"/>
    <property type="project" value="UniProtKB-KW"/>
</dbReference>
<comment type="similarity">
    <text evidence="4">Belongs to the peptidase M29 family.</text>
</comment>
<dbReference type="GO" id="GO:0004177">
    <property type="term" value="F:aminopeptidase activity"/>
    <property type="evidence" value="ECO:0007669"/>
    <property type="project" value="UniProtKB-KW"/>
</dbReference>
<keyword evidence="5 10" id="KW-0031">Aminopeptidase</keyword>
<accession>A0A6J4TLZ6</accession>
<keyword evidence="6" id="KW-0645">Protease</keyword>
<dbReference type="GO" id="GO:0006508">
    <property type="term" value="P:proteolysis"/>
    <property type="evidence" value="ECO:0007669"/>
    <property type="project" value="UniProtKB-KW"/>
</dbReference>
<dbReference type="EMBL" id="CADCVO010000591">
    <property type="protein sequence ID" value="CAA9526950.1"/>
    <property type="molecule type" value="Genomic_DNA"/>
</dbReference>
<evidence type="ECO:0000256" key="7">
    <source>
        <dbReference type="ARBA" id="ARBA00022723"/>
    </source>
</evidence>
<evidence type="ECO:0000256" key="2">
    <source>
        <dbReference type="ARBA" id="ARBA00001946"/>
    </source>
</evidence>
<proteinExistence type="inferred from homology"/>
<name>A0A6J4TLZ6_9ACTN</name>
<evidence type="ECO:0000256" key="9">
    <source>
        <dbReference type="ARBA" id="ARBA00023049"/>
    </source>
</evidence>
<dbReference type="GO" id="GO:0046872">
    <property type="term" value="F:metal ion binding"/>
    <property type="evidence" value="ECO:0007669"/>
    <property type="project" value="UniProtKB-KW"/>
</dbReference>
<keyword evidence="8" id="KW-0378">Hydrolase</keyword>
<dbReference type="InterPro" id="IPR035097">
    <property type="entry name" value="M29_N-terminal"/>
</dbReference>
<comment type="cofactor">
    <cofactor evidence="3">
        <name>Zn(2+)</name>
        <dbReference type="ChEBI" id="CHEBI:29105"/>
    </cofactor>
</comment>
<sequence>MKLDPAAFADLIAGYCLEVQAGQQVLVRSTSLAAPLLLELQRAILERDAWPLLRVEVPGQTRGFYEHARDWQLDDFAPMALYEARKAKASVGIQAPEDVRALAGLDPERLTRARRARAPISEATMKQRWCSTLWPTPALAEQAGMSLEDFEAFVARALFLDRPAGPEAAWGELRAFQDALIARVGRARTIRIEADGTDVELQVGGRTWVNSDGRRNMPSGEVFTGPVETSATGRVRFTIPSSPAGVEVEGVELELRDGEVVGARADTGEEYLHRALATDPGARRIGELGIGTNFGIDRPIGTILFDEKIGGTIHLALGRSYPETGGKNVSALHWDLICDLRSGGRLSADGQTVMRDGKFV</sequence>
<evidence type="ECO:0000256" key="6">
    <source>
        <dbReference type="ARBA" id="ARBA00022670"/>
    </source>
</evidence>
<protein>
    <submittedName>
        <fullName evidence="10">Aminopeptidase</fullName>
    </submittedName>
</protein>
<dbReference type="Pfam" id="PF02073">
    <property type="entry name" value="Peptidase_M29"/>
    <property type="match status" value="1"/>
</dbReference>
<evidence type="ECO:0000313" key="10">
    <source>
        <dbReference type="EMBL" id="CAA9526950.1"/>
    </source>
</evidence>
<evidence type="ECO:0000256" key="4">
    <source>
        <dbReference type="ARBA" id="ARBA00008236"/>
    </source>
</evidence>
<gene>
    <name evidence="10" type="ORF">AVDCRST_MAG13-3822</name>
</gene>
<dbReference type="SUPFAM" id="SSF144052">
    <property type="entry name" value="Thermophilic metalloprotease-like"/>
    <property type="match status" value="1"/>
</dbReference>
<reference evidence="10" key="1">
    <citation type="submission" date="2020-02" db="EMBL/GenBank/DDBJ databases">
        <authorList>
            <person name="Meier V. D."/>
        </authorList>
    </citation>
    <scope>NUCLEOTIDE SEQUENCE</scope>
    <source>
        <strain evidence="10">AVDCRST_MAG13</strain>
    </source>
</reference>